<evidence type="ECO:0000256" key="3">
    <source>
        <dbReference type="SAM" id="SignalP"/>
    </source>
</evidence>
<reference evidence="4" key="1">
    <citation type="submission" date="2023-03" db="EMBL/GenBank/DDBJ databases">
        <title>Andean soil-derived lignocellulolytic bacterial consortium as a source of novel taxa and putative plastic-active enzymes.</title>
        <authorList>
            <person name="Diaz-Garcia L."/>
            <person name="Chuvochina M."/>
            <person name="Feuerriegel G."/>
            <person name="Bunk B."/>
            <person name="Sproer C."/>
            <person name="Streit W.R."/>
            <person name="Rodriguez L.M."/>
            <person name="Overmann J."/>
            <person name="Jimenez D.J."/>
        </authorList>
    </citation>
    <scope>NUCLEOTIDE SEQUENCE</scope>
    <source>
        <strain evidence="4">MAG 26</strain>
    </source>
</reference>
<accession>A0AAJ5X4L2</accession>
<gene>
    <name evidence="4" type="ORF">P0Y56_15240</name>
</gene>
<feature type="signal peptide" evidence="3">
    <location>
        <begin position="1"/>
        <end position="20"/>
    </location>
</feature>
<comment type="similarity">
    <text evidence="1">Belongs to the outer membrane factor (OMF) (TC 1.B.17) family.</text>
</comment>
<sequence>MSRVVAALLAAASCAPAAQAEVPPSAGQPSIAPFTLEQALRAAGVASPSVEAADADLRAAEAGRAVARLKPNPEAQLEVENVAGSRSYSGLQSAETTAGIALPIELGGKRSARVALADAQVDRARIAAAIAEAELQRRVTEAYIDTASSERRIAIAQQEADFAAAGFRAATARVTAGAASPIEQQRADVIRINANLALEKAKREAEVARGSLARLIGQSVSGPLDDAWFEKIGTYGPAEPVAVERTLVYAAAQADFSAVSAQVGLARSQRVPDLTLTAGARYFSDTNSTAAVVGLSLPLPFFNNGRASVDQAEALERAASSRRRVAAVEAEREIAEAQAALAIAAANARAAGGPGLDAAMEAARIAAIGYANGKFTQLDLIEGQRTLAQTRAAYVDALAEYHRAEALLMRLTAPARNSGDQP</sequence>
<dbReference type="SUPFAM" id="SSF56954">
    <property type="entry name" value="Outer membrane efflux proteins (OEP)"/>
    <property type="match status" value="1"/>
</dbReference>
<keyword evidence="3" id="KW-0732">Signal</keyword>
<name>A0AAJ5X4L2_9SPHN</name>
<protein>
    <submittedName>
        <fullName evidence="4">TolC family protein</fullName>
    </submittedName>
</protein>
<dbReference type="PANTHER" id="PTHR30203:SF24">
    <property type="entry name" value="BLR4935 PROTEIN"/>
    <property type="match status" value="1"/>
</dbReference>
<keyword evidence="2" id="KW-0175">Coiled coil</keyword>
<dbReference type="InterPro" id="IPR003423">
    <property type="entry name" value="OMP_efflux"/>
</dbReference>
<evidence type="ECO:0000313" key="4">
    <source>
        <dbReference type="EMBL" id="WEK46348.1"/>
    </source>
</evidence>
<dbReference type="Gene3D" id="1.20.1600.10">
    <property type="entry name" value="Outer membrane efflux proteins (OEP)"/>
    <property type="match status" value="1"/>
</dbReference>
<dbReference type="InterPro" id="IPR010131">
    <property type="entry name" value="MdtP/NodT-like"/>
</dbReference>
<feature type="coiled-coil region" evidence="2">
    <location>
        <begin position="318"/>
        <end position="347"/>
    </location>
</feature>
<dbReference type="AlphaFoldDB" id="A0AAJ5X4L2"/>
<evidence type="ECO:0000256" key="2">
    <source>
        <dbReference type="SAM" id="Coils"/>
    </source>
</evidence>
<dbReference type="Pfam" id="PF02321">
    <property type="entry name" value="OEP"/>
    <property type="match status" value="2"/>
</dbReference>
<dbReference type="Proteomes" id="UP001218362">
    <property type="component" value="Chromosome"/>
</dbReference>
<organism evidence="4 5">
    <name type="scientific">Candidatus Andeanibacterium colombiense</name>
    <dbReference type="NCBI Taxonomy" id="3121345"/>
    <lineage>
        <taxon>Bacteria</taxon>
        <taxon>Pseudomonadati</taxon>
        <taxon>Pseudomonadota</taxon>
        <taxon>Alphaproteobacteria</taxon>
        <taxon>Sphingomonadales</taxon>
        <taxon>Sphingomonadaceae</taxon>
        <taxon>Candidatus Andeanibacterium</taxon>
    </lineage>
</organism>
<dbReference type="EMBL" id="CP119316">
    <property type="protein sequence ID" value="WEK46348.1"/>
    <property type="molecule type" value="Genomic_DNA"/>
</dbReference>
<evidence type="ECO:0000313" key="5">
    <source>
        <dbReference type="Proteomes" id="UP001218362"/>
    </source>
</evidence>
<dbReference type="PANTHER" id="PTHR30203">
    <property type="entry name" value="OUTER MEMBRANE CATION EFFLUX PROTEIN"/>
    <property type="match status" value="1"/>
</dbReference>
<feature type="chain" id="PRO_5042467597" evidence="3">
    <location>
        <begin position="21"/>
        <end position="422"/>
    </location>
</feature>
<dbReference type="KEGG" id="acob:P0Y56_15240"/>
<dbReference type="GO" id="GO:0015562">
    <property type="term" value="F:efflux transmembrane transporter activity"/>
    <property type="evidence" value="ECO:0007669"/>
    <property type="project" value="InterPro"/>
</dbReference>
<proteinExistence type="inferred from homology"/>
<evidence type="ECO:0000256" key="1">
    <source>
        <dbReference type="ARBA" id="ARBA00007613"/>
    </source>
</evidence>